<gene>
    <name evidence="5" type="primary">ORF28174</name>
</gene>
<feature type="transmembrane region" description="Helical" evidence="4">
    <location>
        <begin position="77"/>
        <end position="97"/>
    </location>
</feature>
<dbReference type="AlphaFoldDB" id="A0A0B6YKD1"/>
<organism evidence="5">
    <name type="scientific">Arion vulgaris</name>
    <dbReference type="NCBI Taxonomy" id="1028688"/>
    <lineage>
        <taxon>Eukaryota</taxon>
        <taxon>Metazoa</taxon>
        <taxon>Spiralia</taxon>
        <taxon>Lophotrochozoa</taxon>
        <taxon>Mollusca</taxon>
        <taxon>Gastropoda</taxon>
        <taxon>Heterobranchia</taxon>
        <taxon>Euthyneura</taxon>
        <taxon>Panpulmonata</taxon>
        <taxon>Eupulmonata</taxon>
        <taxon>Stylommatophora</taxon>
        <taxon>Helicina</taxon>
        <taxon>Arionoidea</taxon>
        <taxon>Arionidae</taxon>
        <taxon>Arion</taxon>
    </lineage>
</organism>
<evidence type="ECO:0000256" key="3">
    <source>
        <dbReference type="ARBA" id="ARBA00023136"/>
    </source>
</evidence>
<dbReference type="SUPFAM" id="SSF103473">
    <property type="entry name" value="MFS general substrate transporter"/>
    <property type="match status" value="1"/>
</dbReference>
<dbReference type="PANTHER" id="PTHR23121:SF10">
    <property type="entry name" value="MAJOR FACILITATOR SUPERFAMILY DOMAIN-CONTAINING PROTEIN 4A"/>
    <property type="match status" value="1"/>
</dbReference>
<dbReference type="PANTHER" id="PTHR23121">
    <property type="entry name" value="SODIUM-DEPENDENT GLUCOSE TRANSPORTER 1"/>
    <property type="match status" value="1"/>
</dbReference>
<proteinExistence type="predicted"/>
<feature type="transmembrane region" description="Helical" evidence="4">
    <location>
        <begin position="117"/>
        <end position="137"/>
    </location>
</feature>
<feature type="transmembrane region" description="Helical" evidence="4">
    <location>
        <begin position="168"/>
        <end position="192"/>
    </location>
</feature>
<evidence type="ECO:0000256" key="4">
    <source>
        <dbReference type="SAM" id="Phobius"/>
    </source>
</evidence>
<evidence type="ECO:0000256" key="1">
    <source>
        <dbReference type="ARBA" id="ARBA00022692"/>
    </source>
</evidence>
<keyword evidence="1 4" id="KW-0812">Transmembrane</keyword>
<dbReference type="Gene3D" id="1.20.1250.20">
    <property type="entry name" value="MFS general substrate transporter like domains"/>
    <property type="match status" value="1"/>
</dbReference>
<dbReference type="EMBL" id="HACG01009784">
    <property type="protein sequence ID" value="CEK56649.1"/>
    <property type="molecule type" value="Transcribed_RNA"/>
</dbReference>
<accession>A0A0B6YKD1</accession>
<dbReference type="InterPro" id="IPR036259">
    <property type="entry name" value="MFS_trans_sf"/>
</dbReference>
<name>A0A0B6YKD1_9EUPU</name>
<keyword evidence="3 4" id="KW-0472">Membrane</keyword>
<reference evidence="5" key="1">
    <citation type="submission" date="2014-12" db="EMBL/GenBank/DDBJ databases">
        <title>Insight into the proteome of Arion vulgaris.</title>
        <authorList>
            <person name="Aradska J."/>
            <person name="Bulat T."/>
            <person name="Smidak R."/>
            <person name="Sarate P."/>
            <person name="Gangsoo J."/>
            <person name="Sialana F."/>
            <person name="Bilban M."/>
            <person name="Lubec G."/>
        </authorList>
    </citation>
    <scope>NUCLEOTIDE SEQUENCE</scope>
    <source>
        <tissue evidence="5">Skin</tissue>
    </source>
</reference>
<feature type="transmembrane region" description="Helical" evidence="4">
    <location>
        <begin position="144"/>
        <end position="162"/>
    </location>
</feature>
<evidence type="ECO:0008006" key="6">
    <source>
        <dbReference type="Google" id="ProtNLM"/>
    </source>
</evidence>
<protein>
    <recommendedName>
        <fullName evidence="6">Major facilitator superfamily (MFS) profile domain-containing protein</fullName>
    </recommendedName>
</protein>
<evidence type="ECO:0000256" key="2">
    <source>
        <dbReference type="ARBA" id="ARBA00022989"/>
    </source>
</evidence>
<evidence type="ECO:0000313" key="5">
    <source>
        <dbReference type="EMBL" id="CEK56649.1"/>
    </source>
</evidence>
<keyword evidence="2 4" id="KW-1133">Transmembrane helix</keyword>
<sequence length="205" mass="22947">MKGNDLFNSTDTTTRNSTNMVATHNDVNRDVYKTDPHELNVDGVTEKRPDDGQWLEQTTVHMKDETISFWKLFLDNWIYVVTYCSVFGSFGVCVGFLGPTVFDLGCQTHSDLKKMNWVFFVQLIMTLVGSISAGCMADRVPVHSLMLCGAVGVSLSMFFIPVCDNLSSLIFVLIVMGWCMGCLDCLANLIFVQCRSFLLFVHALP</sequence>